<protein>
    <submittedName>
        <fullName evidence="1">Uncharacterized protein</fullName>
    </submittedName>
</protein>
<reference evidence="1" key="1">
    <citation type="journal article" date="2021" name="Microb. Physiol.">
        <title>Proteogenomic Insights into the Physiology of Marine, Sulfate-Reducing, Filamentous Desulfonema limicola and Desulfonema magnum.</title>
        <authorList>
            <person name="Schnaars V."/>
            <person name="Wohlbrand L."/>
            <person name="Scheve S."/>
            <person name="Hinrichs C."/>
            <person name="Reinhardt R."/>
            <person name="Rabus R."/>
        </authorList>
    </citation>
    <scope>NUCLEOTIDE SEQUENCE</scope>
    <source>
        <strain evidence="1">4be13</strain>
    </source>
</reference>
<evidence type="ECO:0000313" key="2">
    <source>
        <dbReference type="Proteomes" id="UP000663722"/>
    </source>
</evidence>
<evidence type="ECO:0000313" key="1">
    <source>
        <dbReference type="EMBL" id="QTA87071.1"/>
    </source>
</evidence>
<organism evidence="1 2">
    <name type="scientific">Desulfonema magnum</name>
    <dbReference type="NCBI Taxonomy" id="45655"/>
    <lineage>
        <taxon>Bacteria</taxon>
        <taxon>Pseudomonadati</taxon>
        <taxon>Thermodesulfobacteriota</taxon>
        <taxon>Desulfobacteria</taxon>
        <taxon>Desulfobacterales</taxon>
        <taxon>Desulfococcaceae</taxon>
        <taxon>Desulfonema</taxon>
    </lineage>
</organism>
<dbReference type="KEGG" id="dmm:dnm_030980"/>
<dbReference type="AlphaFoldDB" id="A0A975GMN1"/>
<keyword evidence="2" id="KW-1185">Reference proteome</keyword>
<name>A0A975GMN1_9BACT</name>
<gene>
    <name evidence="1" type="ORF">dnm_030980</name>
</gene>
<dbReference type="Proteomes" id="UP000663722">
    <property type="component" value="Chromosome"/>
</dbReference>
<dbReference type="EMBL" id="CP061800">
    <property type="protein sequence ID" value="QTA87071.1"/>
    <property type="molecule type" value="Genomic_DNA"/>
</dbReference>
<sequence length="57" mass="6910">MFEKLRPMPPNIFAKKVLDMVARHKPIIIIPSWWRLFWRIHRLFPSFGISPGQKFFS</sequence>
<proteinExistence type="predicted"/>
<accession>A0A975GMN1</accession>